<dbReference type="InterPro" id="IPR043519">
    <property type="entry name" value="NT_sf"/>
</dbReference>
<name>A0A383VDX4_TETOB</name>
<evidence type="ECO:0000313" key="2">
    <source>
        <dbReference type="Proteomes" id="UP000256970"/>
    </source>
</evidence>
<dbReference type="Proteomes" id="UP000256970">
    <property type="component" value="Unassembled WGS sequence"/>
</dbReference>
<gene>
    <name evidence="1" type="ORF">BQ4739_LOCUS4285</name>
</gene>
<evidence type="ECO:0000313" key="1">
    <source>
        <dbReference type="EMBL" id="SZX63737.1"/>
    </source>
</evidence>
<sequence>MFGVAAVQSARAPFASPGAAMLALNSRGMSKNDPRLRSVKRCCDEVVQQIFQGHATVQLQGSTAKGTSLLHTSDWDFFVRLNDNITTVTHAQRMAVYSQLQAQLSGAGITYRMQAGENRIRLFEGRDAQGPLPDCDVVFQRFNSDVRVPPNSKALASSHAAQQVVRYMKLLPGRYTNAPQLKSSMLERAVMQLDTHMRCQCGLKSADMQGAAGFDRLLSASLQAVAGGSGVKVVQGSLQMAGVNGEWRSVAQRVLNHKAAHGGWPQV</sequence>
<dbReference type="AlphaFoldDB" id="A0A383VDX4"/>
<organism evidence="1 2">
    <name type="scientific">Tetradesmus obliquus</name>
    <name type="common">Green alga</name>
    <name type="synonym">Acutodesmus obliquus</name>
    <dbReference type="NCBI Taxonomy" id="3088"/>
    <lineage>
        <taxon>Eukaryota</taxon>
        <taxon>Viridiplantae</taxon>
        <taxon>Chlorophyta</taxon>
        <taxon>core chlorophytes</taxon>
        <taxon>Chlorophyceae</taxon>
        <taxon>CS clade</taxon>
        <taxon>Sphaeropleales</taxon>
        <taxon>Scenedesmaceae</taxon>
        <taxon>Tetradesmus</taxon>
    </lineage>
</organism>
<dbReference type="EMBL" id="FNXT01000340">
    <property type="protein sequence ID" value="SZX63737.1"/>
    <property type="molecule type" value="Genomic_DNA"/>
</dbReference>
<dbReference type="SUPFAM" id="SSF81301">
    <property type="entry name" value="Nucleotidyltransferase"/>
    <property type="match status" value="1"/>
</dbReference>
<dbReference type="Gene3D" id="3.30.460.10">
    <property type="entry name" value="Beta Polymerase, domain 2"/>
    <property type="match status" value="1"/>
</dbReference>
<reference evidence="1 2" key="1">
    <citation type="submission" date="2016-10" db="EMBL/GenBank/DDBJ databases">
        <authorList>
            <person name="Cai Z."/>
        </authorList>
    </citation>
    <scope>NUCLEOTIDE SEQUENCE [LARGE SCALE GENOMIC DNA]</scope>
</reference>
<protein>
    <recommendedName>
        <fullName evidence="3">Polymerase nucleotidyl transferase domain-containing protein</fullName>
    </recommendedName>
</protein>
<proteinExistence type="predicted"/>
<keyword evidence="2" id="KW-1185">Reference proteome</keyword>
<evidence type="ECO:0008006" key="3">
    <source>
        <dbReference type="Google" id="ProtNLM"/>
    </source>
</evidence>
<accession>A0A383VDX4</accession>